<dbReference type="InterPro" id="IPR050161">
    <property type="entry name" value="Siro_Cobalamin_biosynth"/>
</dbReference>
<keyword evidence="4 7" id="KW-0489">Methyltransferase</keyword>
<keyword evidence="5 7" id="KW-0808">Transferase</keyword>
<evidence type="ECO:0000313" key="9">
    <source>
        <dbReference type="EMBL" id="HJG30465.1"/>
    </source>
</evidence>
<comment type="pathway">
    <text evidence="1">Cofactor biosynthesis; adenosylcobalamin biosynthesis.</text>
</comment>
<dbReference type="GO" id="GO:0032259">
    <property type="term" value="P:methylation"/>
    <property type="evidence" value="ECO:0007669"/>
    <property type="project" value="UniProtKB-KW"/>
</dbReference>
<evidence type="ECO:0000256" key="6">
    <source>
        <dbReference type="ARBA" id="ARBA00022691"/>
    </source>
</evidence>
<dbReference type="EMBL" id="DYVF01000027">
    <property type="protein sequence ID" value="HJG30465.1"/>
    <property type="molecule type" value="Genomic_DNA"/>
</dbReference>
<comment type="similarity">
    <text evidence="2 7">Belongs to the precorrin methyltransferase family.</text>
</comment>
<dbReference type="InterPro" id="IPR003043">
    <property type="entry name" value="Uropor_MeTrfase_CS"/>
</dbReference>
<evidence type="ECO:0000313" key="10">
    <source>
        <dbReference type="Proteomes" id="UP000746751"/>
    </source>
</evidence>
<evidence type="ECO:0000259" key="8">
    <source>
        <dbReference type="Pfam" id="PF00590"/>
    </source>
</evidence>
<dbReference type="InterPro" id="IPR006362">
    <property type="entry name" value="Cbl_synth_CobM/CibF"/>
</dbReference>
<dbReference type="Proteomes" id="UP000746751">
    <property type="component" value="Unassembled WGS sequence"/>
</dbReference>
<dbReference type="PANTHER" id="PTHR45790:SF4">
    <property type="entry name" value="COBALT-PRECORRIN-4 C(11)-METHYLTRANSFERASE"/>
    <property type="match status" value="1"/>
</dbReference>
<dbReference type="GO" id="GO:0009236">
    <property type="term" value="P:cobalamin biosynthetic process"/>
    <property type="evidence" value="ECO:0007669"/>
    <property type="project" value="UniProtKB-KW"/>
</dbReference>
<gene>
    <name evidence="9" type="primary">cobM</name>
    <name evidence="9" type="ORF">K8U80_03605</name>
</gene>
<dbReference type="InterPro" id="IPR014777">
    <property type="entry name" value="4pyrrole_Mease_sub1"/>
</dbReference>
<keyword evidence="6" id="KW-0949">S-adenosyl-L-methionine</keyword>
<name>A0A921IRB4_9ACTN</name>
<reference evidence="9" key="1">
    <citation type="journal article" date="2021" name="PeerJ">
        <title>Extensive microbial diversity within the chicken gut microbiome revealed by metagenomics and culture.</title>
        <authorList>
            <person name="Gilroy R."/>
            <person name="Ravi A."/>
            <person name="Getino M."/>
            <person name="Pursley I."/>
            <person name="Horton D.L."/>
            <person name="Alikhan N.F."/>
            <person name="Baker D."/>
            <person name="Gharbi K."/>
            <person name="Hall N."/>
            <person name="Watson M."/>
            <person name="Adriaenssens E.M."/>
            <person name="Foster-Nyarko E."/>
            <person name="Jarju S."/>
            <person name="Secka A."/>
            <person name="Antonio M."/>
            <person name="Oren A."/>
            <person name="Chaudhuri R.R."/>
            <person name="La Ragione R."/>
            <person name="Hildebrand F."/>
            <person name="Pallen M.J."/>
        </authorList>
    </citation>
    <scope>NUCLEOTIDE SEQUENCE</scope>
    <source>
        <strain evidence="9">ChiGjej2B2-7701</strain>
    </source>
</reference>
<dbReference type="Gene3D" id="3.40.1010.10">
    <property type="entry name" value="Cobalt-precorrin-4 Transmethylase, Domain 1"/>
    <property type="match status" value="1"/>
</dbReference>
<keyword evidence="3" id="KW-0169">Cobalamin biosynthesis</keyword>
<dbReference type="Gene3D" id="3.30.950.10">
    <property type="entry name" value="Methyltransferase, Cobalt-precorrin-4 Transmethylase, Domain 2"/>
    <property type="match status" value="1"/>
</dbReference>
<evidence type="ECO:0000256" key="2">
    <source>
        <dbReference type="ARBA" id="ARBA00005879"/>
    </source>
</evidence>
<evidence type="ECO:0000256" key="1">
    <source>
        <dbReference type="ARBA" id="ARBA00004953"/>
    </source>
</evidence>
<dbReference type="GO" id="GO:0046026">
    <property type="term" value="F:precorrin-4 C11-methyltransferase activity"/>
    <property type="evidence" value="ECO:0007669"/>
    <property type="project" value="UniProtKB-EC"/>
</dbReference>
<dbReference type="CDD" id="cd11641">
    <property type="entry name" value="Precorrin-4_C11-MT"/>
    <property type="match status" value="1"/>
</dbReference>
<evidence type="ECO:0000256" key="7">
    <source>
        <dbReference type="RuleBase" id="RU003960"/>
    </source>
</evidence>
<accession>A0A921IRB4</accession>
<dbReference type="InterPro" id="IPR035996">
    <property type="entry name" value="4pyrrol_Methylase_sf"/>
</dbReference>
<dbReference type="EC" id="2.1.1.133" evidence="9"/>
<evidence type="ECO:0000256" key="4">
    <source>
        <dbReference type="ARBA" id="ARBA00022603"/>
    </source>
</evidence>
<dbReference type="InterPro" id="IPR014776">
    <property type="entry name" value="4pyrrole_Mease_sub2"/>
</dbReference>
<dbReference type="NCBIfam" id="TIGR01465">
    <property type="entry name" value="cobM_cbiF"/>
    <property type="match status" value="1"/>
</dbReference>
<feature type="domain" description="Tetrapyrrole methylase" evidence="8">
    <location>
        <begin position="1"/>
        <end position="207"/>
    </location>
</feature>
<evidence type="ECO:0000256" key="3">
    <source>
        <dbReference type="ARBA" id="ARBA00022573"/>
    </source>
</evidence>
<dbReference type="InterPro" id="IPR000878">
    <property type="entry name" value="4pyrrol_Mease"/>
</dbReference>
<reference evidence="9" key="2">
    <citation type="submission" date="2021-09" db="EMBL/GenBank/DDBJ databases">
        <authorList>
            <person name="Gilroy R."/>
        </authorList>
    </citation>
    <scope>NUCLEOTIDE SEQUENCE</scope>
    <source>
        <strain evidence="9">ChiGjej2B2-7701</strain>
    </source>
</reference>
<comment type="caution">
    <text evidence="9">The sequence shown here is derived from an EMBL/GenBank/DDBJ whole genome shotgun (WGS) entry which is preliminary data.</text>
</comment>
<organism evidence="9 10">
    <name type="scientific">Collinsella ihumii</name>
    <dbReference type="NCBI Taxonomy" id="1720204"/>
    <lineage>
        <taxon>Bacteria</taxon>
        <taxon>Bacillati</taxon>
        <taxon>Actinomycetota</taxon>
        <taxon>Coriobacteriia</taxon>
        <taxon>Coriobacteriales</taxon>
        <taxon>Coriobacteriaceae</taxon>
        <taxon>Collinsella</taxon>
    </lineage>
</organism>
<proteinExistence type="inferred from homology"/>
<protein>
    <submittedName>
        <fullName evidence="9">Precorrin-4 C(11)-methyltransferase</fullName>
        <ecNumber evidence="9">2.1.1.133</ecNumber>
    </submittedName>
</protein>
<evidence type="ECO:0000256" key="5">
    <source>
        <dbReference type="ARBA" id="ARBA00022679"/>
    </source>
</evidence>
<dbReference type="Pfam" id="PF00590">
    <property type="entry name" value="TP_methylase"/>
    <property type="match status" value="1"/>
</dbReference>
<dbReference type="SUPFAM" id="SSF53790">
    <property type="entry name" value="Tetrapyrrole methylase"/>
    <property type="match status" value="1"/>
</dbReference>
<dbReference type="AlphaFoldDB" id="A0A921IRB4"/>
<sequence length="253" mass="26863">MVHFVGAGSGAADLITLRGDRLLRAADVVIWAGSLVNPELLDACRPDCEVHDSATMTLEEVVAVMERAHAAGREVVRLHTGDPSVYGAIQEQMDALAVRGIPFDVTPGVSSFCGAAAALRQELTLPGVSQTVMLTRLEGRTPMPAGEDMRSLAAHGSTMVIFLSAGMLGRLQEELLAAGRSPEEPVAIVYKATWPDEEVIRCRVGTLAETGAAHGIRSTALVVVGRVLEGSYDRSRLYDPGFSTGFRRAHDGA</sequence>
<dbReference type="PANTHER" id="PTHR45790">
    <property type="entry name" value="SIROHEME SYNTHASE-RELATED"/>
    <property type="match status" value="1"/>
</dbReference>
<dbReference type="PROSITE" id="PS00840">
    <property type="entry name" value="SUMT_2"/>
    <property type="match status" value="1"/>
</dbReference>